<dbReference type="AlphaFoldDB" id="A0AA38G3Q3"/>
<keyword evidence="3" id="KW-1185">Reference proteome</keyword>
<dbReference type="Proteomes" id="UP000824469">
    <property type="component" value="Unassembled WGS sequence"/>
</dbReference>
<evidence type="ECO:0000256" key="1">
    <source>
        <dbReference type="SAM" id="Coils"/>
    </source>
</evidence>
<feature type="non-terminal residue" evidence="2">
    <location>
        <position position="53"/>
    </location>
</feature>
<evidence type="ECO:0000313" key="3">
    <source>
        <dbReference type="Proteomes" id="UP000824469"/>
    </source>
</evidence>
<accession>A0AA38G3Q3</accession>
<name>A0AA38G3Q3_TAXCH</name>
<evidence type="ECO:0000313" key="2">
    <source>
        <dbReference type="EMBL" id="KAH9315526.1"/>
    </source>
</evidence>
<protein>
    <submittedName>
        <fullName evidence="2">Uncharacterized protein</fullName>
    </submittedName>
</protein>
<keyword evidence="1" id="KW-0175">Coiled coil</keyword>
<reference evidence="2 3" key="1">
    <citation type="journal article" date="2021" name="Nat. Plants">
        <title>The Taxus genome provides insights into paclitaxel biosynthesis.</title>
        <authorList>
            <person name="Xiong X."/>
            <person name="Gou J."/>
            <person name="Liao Q."/>
            <person name="Li Y."/>
            <person name="Zhou Q."/>
            <person name="Bi G."/>
            <person name="Li C."/>
            <person name="Du R."/>
            <person name="Wang X."/>
            <person name="Sun T."/>
            <person name="Guo L."/>
            <person name="Liang H."/>
            <person name="Lu P."/>
            <person name="Wu Y."/>
            <person name="Zhang Z."/>
            <person name="Ro D.K."/>
            <person name="Shang Y."/>
            <person name="Huang S."/>
            <person name="Yan J."/>
        </authorList>
    </citation>
    <scope>NUCLEOTIDE SEQUENCE [LARGE SCALE GENOMIC DNA]</scope>
    <source>
        <strain evidence="2">Ta-2019</strain>
    </source>
</reference>
<comment type="caution">
    <text evidence="2">The sequence shown here is derived from an EMBL/GenBank/DDBJ whole genome shotgun (WGS) entry which is preliminary data.</text>
</comment>
<dbReference type="EMBL" id="JAHRHJ020000005">
    <property type="protein sequence ID" value="KAH9315526.1"/>
    <property type="molecule type" value="Genomic_DNA"/>
</dbReference>
<proteinExistence type="predicted"/>
<organism evidence="2 3">
    <name type="scientific">Taxus chinensis</name>
    <name type="common">Chinese yew</name>
    <name type="synonym">Taxus wallichiana var. chinensis</name>
    <dbReference type="NCBI Taxonomy" id="29808"/>
    <lineage>
        <taxon>Eukaryota</taxon>
        <taxon>Viridiplantae</taxon>
        <taxon>Streptophyta</taxon>
        <taxon>Embryophyta</taxon>
        <taxon>Tracheophyta</taxon>
        <taxon>Spermatophyta</taxon>
        <taxon>Pinopsida</taxon>
        <taxon>Pinidae</taxon>
        <taxon>Conifers II</taxon>
        <taxon>Cupressales</taxon>
        <taxon>Taxaceae</taxon>
        <taxon>Taxus</taxon>
    </lineage>
</organism>
<feature type="coiled-coil region" evidence="1">
    <location>
        <begin position="17"/>
        <end position="44"/>
    </location>
</feature>
<gene>
    <name evidence="2" type="ORF">KI387_024153</name>
</gene>
<feature type="non-terminal residue" evidence="2">
    <location>
        <position position="1"/>
    </location>
</feature>
<sequence>FTSVLYKPRARRGRGGYAQMNRHMQELQRQIAELTGEVTRLRRRHANGDANPD</sequence>